<feature type="transmembrane region" description="Helical" evidence="1">
    <location>
        <begin position="62"/>
        <end position="80"/>
    </location>
</feature>
<comment type="caution">
    <text evidence="2">The sequence shown here is derived from an EMBL/GenBank/DDBJ whole genome shotgun (WGS) entry which is preliminary data.</text>
</comment>
<dbReference type="Proteomes" id="UP001218218">
    <property type="component" value="Unassembled WGS sequence"/>
</dbReference>
<evidence type="ECO:0000313" key="3">
    <source>
        <dbReference type="Proteomes" id="UP001218218"/>
    </source>
</evidence>
<keyword evidence="1" id="KW-0472">Membrane</keyword>
<evidence type="ECO:0000256" key="1">
    <source>
        <dbReference type="SAM" id="Phobius"/>
    </source>
</evidence>
<keyword evidence="1" id="KW-0812">Transmembrane</keyword>
<feature type="non-terminal residue" evidence="2">
    <location>
        <position position="81"/>
    </location>
</feature>
<proteinExistence type="predicted"/>
<reference evidence="2" key="1">
    <citation type="submission" date="2023-03" db="EMBL/GenBank/DDBJ databases">
        <title>Massive genome expansion in bonnet fungi (Mycena s.s.) driven by repeated elements and novel gene families across ecological guilds.</title>
        <authorList>
            <consortium name="Lawrence Berkeley National Laboratory"/>
            <person name="Harder C.B."/>
            <person name="Miyauchi S."/>
            <person name="Viragh M."/>
            <person name="Kuo A."/>
            <person name="Thoen E."/>
            <person name="Andreopoulos B."/>
            <person name="Lu D."/>
            <person name="Skrede I."/>
            <person name="Drula E."/>
            <person name="Henrissat B."/>
            <person name="Morin E."/>
            <person name="Kohler A."/>
            <person name="Barry K."/>
            <person name="LaButti K."/>
            <person name="Morin E."/>
            <person name="Salamov A."/>
            <person name="Lipzen A."/>
            <person name="Mereny Z."/>
            <person name="Hegedus B."/>
            <person name="Baldrian P."/>
            <person name="Stursova M."/>
            <person name="Weitz H."/>
            <person name="Taylor A."/>
            <person name="Grigoriev I.V."/>
            <person name="Nagy L.G."/>
            <person name="Martin F."/>
            <person name="Kauserud H."/>
        </authorList>
    </citation>
    <scope>NUCLEOTIDE SEQUENCE</scope>
    <source>
        <strain evidence="2">CBHHK002</strain>
    </source>
</reference>
<keyword evidence="1" id="KW-1133">Transmembrane helix</keyword>
<evidence type="ECO:0000313" key="2">
    <source>
        <dbReference type="EMBL" id="KAJ7306751.1"/>
    </source>
</evidence>
<accession>A0AAD7EAR8</accession>
<organism evidence="2 3">
    <name type="scientific">Mycena albidolilacea</name>
    <dbReference type="NCBI Taxonomy" id="1033008"/>
    <lineage>
        <taxon>Eukaryota</taxon>
        <taxon>Fungi</taxon>
        <taxon>Dikarya</taxon>
        <taxon>Basidiomycota</taxon>
        <taxon>Agaricomycotina</taxon>
        <taxon>Agaricomycetes</taxon>
        <taxon>Agaricomycetidae</taxon>
        <taxon>Agaricales</taxon>
        <taxon>Marasmiineae</taxon>
        <taxon>Mycenaceae</taxon>
        <taxon>Mycena</taxon>
    </lineage>
</organism>
<gene>
    <name evidence="2" type="ORF">DFH08DRAFT_901581</name>
</gene>
<name>A0AAD7EAR8_9AGAR</name>
<sequence>MPPGLGSRKRTGCVGDYGSFTSQCLARYPALTRYLLFLYWLRAYPIISFSSVSLFFGLGTDSIALLFFGGGCLSPPIALVT</sequence>
<keyword evidence="3" id="KW-1185">Reference proteome</keyword>
<dbReference type="EMBL" id="JARIHO010000091">
    <property type="protein sequence ID" value="KAJ7306751.1"/>
    <property type="molecule type" value="Genomic_DNA"/>
</dbReference>
<dbReference type="AlphaFoldDB" id="A0AAD7EAR8"/>
<protein>
    <submittedName>
        <fullName evidence="2">Uncharacterized protein</fullName>
    </submittedName>
</protein>
<feature type="transmembrane region" description="Helical" evidence="1">
    <location>
        <begin position="34"/>
        <end position="56"/>
    </location>
</feature>